<sequence>VSAPGKVILHGEHAVVHGKVALAVALNLRTFLRMTLRNDGKVLLQLPNIGARLCWQTSELRPLLVAFPVGLKTRAE</sequence>
<dbReference type="GO" id="GO:0005829">
    <property type="term" value="C:cytosol"/>
    <property type="evidence" value="ECO:0007669"/>
    <property type="project" value="TreeGrafter"/>
</dbReference>
<dbReference type="OMA" id="RTWEVSG"/>
<dbReference type="SUPFAM" id="SSF54211">
    <property type="entry name" value="Ribosomal protein S5 domain 2-like"/>
    <property type="match status" value="1"/>
</dbReference>
<proteinExistence type="predicted"/>
<accession>A0A8D2LV83</accession>
<dbReference type="PANTHER" id="PTHR43290:SF2">
    <property type="entry name" value="MEVALONATE KINASE"/>
    <property type="match status" value="1"/>
</dbReference>
<dbReference type="GO" id="GO:0005524">
    <property type="term" value="F:ATP binding"/>
    <property type="evidence" value="ECO:0007669"/>
    <property type="project" value="InterPro"/>
</dbReference>
<dbReference type="InterPro" id="IPR020568">
    <property type="entry name" value="Ribosomal_Su5_D2-typ_SF"/>
</dbReference>
<keyword evidence="1" id="KW-0808">Transferase</keyword>
<evidence type="ECO:0000313" key="3">
    <source>
        <dbReference type="Ensembl" id="ENSVKKP00000027455.1"/>
    </source>
</evidence>
<evidence type="ECO:0000313" key="4">
    <source>
        <dbReference type="Proteomes" id="UP000694545"/>
    </source>
</evidence>
<dbReference type="GO" id="GO:0019287">
    <property type="term" value="P:isopentenyl diphosphate biosynthetic process, mevalonate pathway"/>
    <property type="evidence" value="ECO:0007669"/>
    <property type="project" value="TreeGrafter"/>
</dbReference>
<dbReference type="Ensembl" id="ENSVKKT00000028123.1">
    <property type="protein sequence ID" value="ENSVKKP00000027455.1"/>
    <property type="gene ID" value="ENSVKKG00000017856.1"/>
</dbReference>
<dbReference type="AlphaFoldDB" id="A0A8D2LV83"/>
<keyword evidence="4" id="KW-1185">Reference proteome</keyword>
<dbReference type="PANTHER" id="PTHR43290">
    <property type="entry name" value="MEVALONATE KINASE"/>
    <property type="match status" value="1"/>
</dbReference>
<dbReference type="Gene3D" id="3.30.230.10">
    <property type="match status" value="1"/>
</dbReference>
<evidence type="ECO:0008006" key="5">
    <source>
        <dbReference type="Google" id="ProtNLM"/>
    </source>
</evidence>
<name>A0A8D2LV83_VARKO</name>
<reference evidence="3" key="2">
    <citation type="submission" date="2025-09" db="UniProtKB">
        <authorList>
            <consortium name="Ensembl"/>
        </authorList>
    </citation>
    <scope>IDENTIFICATION</scope>
</reference>
<dbReference type="GO" id="GO:0006695">
    <property type="term" value="P:cholesterol biosynthetic process"/>
    <property type="evidence" value="ECO:0007669"/>
    <property type="project" value="TreeGrafter"/>
</dbReference>
<protein>
    <recommendedName>
        <fullName evidence="5">Mevalonate kinase</fullName>
    </recommendedName>
</protein>
<dbReference type="InterPro" id="IPR006205">
    <property type="entry name" value="Mev_gal_kin"/>
</dbReference>
<dbReference type="GO" id="GO:0004496">
    <property type="term" value="F:mevalonate kinase activity"/>
    <property type="evidence" value="ECO:0007669"/>
    <property type="project" value="InterPro"/>
</dbReference>
<organism evidence="3 4">
    <name type="scientific">Varanus komodoensis</name>
    <name type="common">Komodo dragon</name>
    <dbReference type="NCBI Taxonomy" id="61221"/>
    <lineage>
        <taxon>Eukaryota</taxon>
        <taxon>Metazoa</taxon>
        <taxon>Chordata</taxon>
        <taxon>Craniata</taxon>
        <taxon>Vertebrata</taxon>
        <taxon>Euteleostomi</taxon>
        <taxon>Lepidosauria</taxon>
        <taxon>Squamata</taxon>
        <taxon>Bifurcata</taxon>
        <taxon>Unidentata</taxon>
        <taxon>Episquamata</taxon>
        <taxon>Toxicofera</taxon>
        <taxon>Anguimorpha</taxon>
        <taxon>Paleoanguimorpha</taxon>
        <taxon>Varanoidea</taxon>
        <taxon>Varanidae</taxon>
        <taxon>Varanus</taxon>
    </lineage>
</organism>
<keyword evidence="2" id="KW-0418">Kinase</keyword>
<reference evidence="3" key="1">
    <citation type="submission" date="2025-08" db="UniProtKB">
        <authorList>
            <consortium name="Ensembl"/>
        </authorList>
    </citation>
    <scope>IDENTIFICATION</scope>
</reference>
<evidence type="ECO:0000256" key="1">
    <source>
        <dbReference type="ARBA" id="ARBA00022679"/>
    </source>
</evidence>
<dbReference type="Proteomes" id="UP000694545">
    <property type="component" value="Unplaced"/>
</dbReference>
<evidence type="ECO:0000256" key="2">
    <source>
        <dbReference type="ARBA" id="ARBA00022777"/>
    </source>
</evidence>
<dbReference type="InterPro" id="IPR014721">
    <property type="entry name" value="Ribsml_uS5_D2-typ_fold_subgr"/>
</dbReference>